<proteinExistence type="predicted"/>
<dbReference type="Proteomes" id="UP000178429">
    <property type="component" value="Unassembled WGS sequence"/>
</dbReference>
<evidence type="ECO:0000313" key="1">
    <source>
        <dbReference type="EMBL" id="OGM70351.1"/>
    </source>
</evidence>
<accession>A0A1F8C1V7</accession>
<dbReference type="AlphaFoldDB" id="A0A1F8C1V7"/>
<evidence type="ECO:0008006" key="3">
    <source>
        <dbReference type="Google" id="ProtNLM"/>
    </source>
</evidence>
<sequence length="101" mass="11743">MNDEIKDQLPILNSHENDGLESIARVKYFTPDTINVWYGSEFDGEDRFYGLMVGVSVELGYFSLSELESTRGPLGLPIERDLSYEPHKTLRELMRWHRYGT</sequence>
<dbReference type="InterPro" id="IPR021341">
    <property type="entry name" value="DUF2958"/>
</dbReference>
<dbReference type="Pfam" id="PF11171">
    <property type="entry name" value="DUF2958"/>
    <property type="match status" value="1"/>
</dbReference>
<dbReference type="EMBL" id="MGHL01000006">
    <property type="protein sequence ID" value="OGM70351.1"/>
    <property type="molecule type" value="Genomic_DNA"/>
</dbReference>
<evidence type="ECO:0000313" key="2">
    <source>
        <dbReference type="Proteomes" id="UP000178429"/>
    </source>
</evidence>
<dbReference type="STRING" id="1802525.A2975_03580"/>
<name>A0A1F8C1V7_9BACT</name>
<comment type="caution">
    <text evidence="1">The sequence shown here is derived from an EMBL/GenBank/DDBJ whole genome shotgun (WGS) entry which is preliminary data.</text>
</comment>
<protein>
    <recommendedName>
        <fullName evidence="3">DUF2958 domain-containing protein</fullName>
    </recommendedName>
</protein>
<reference evidence="1 2" key="1">
    <citation type="journal article" date="2016" name="Nat. Commun.">
        <title>Thousands of microbial genomes shed light on interconnected biogeochemical processes in an aquifer system.</title>
        <authorList>
            <person name="Anantharaman K."/>
            <person name="Brown C.T."/>
            <person name="Hug L.A."/>
            <person name="Sharon I."/>
            <person name="Castelle C.J."/>
            <person name="Probst A.J."/>
            <person name="Thomas B.C."/>
            <person name="Singh A."/>
            <person name="Wilkins M.J."/>
            <person name="Karaoz U."/>
            <person name="Brodie E.L."/>
            <person name="Williams K.H."/>
            <person name="Hubbard S.S."/>
            <person name="Banfield J.F."/>
        </authorList>
    </citation>
    <scope>NUCLEOTIDE SEQUENCE [LARGE SCALE GENOMIC DNA]</scope>
</reference>
<gene>
    <name evidence="1" type="ORF">A2975_03580</name>
</gene>
<organism evidence="1 2">
    <name type="scientific">Candidatus Woesebacteria bacterium RIFCSPLOWO2_01_FULL_44_14</name>
    <dbReference type="NCBI Taxonomy" id="1802525"/>
    <lineage>
        <taxon>Bacteria</taxon>
        <taxon>Candidatus Woeseibacteriota</taxon>
    </lineage>
</organism>